<feature type="transmembrane region" description="Helical" evidence="2">
    <location>
        <begin position="110"/>
        <end position="130"/>
    </location>
</feature>
<feature type="compositionally biased region" description="Polar residues" evidence="1">
    <location>
        <begin position="7"/>
        <end position="21"/>
    </location>
</feature>
<evidence type="ECO:0000256" key="1">
    <source>
        <dbReference type="SAM" id="MobiDB-lite"/>
    </source>
</evidence>
<gene>
    <name evidence="3" type="ORF">Tco_1006847</name>
</gene>
<name>A0ABQ5FJI0_9ASTR</name>
<dbReference type="EMBL" id="BQNB010017450">
    <property type="protein sequence ID" value="GJT63314.1"/>
    <property type="molecule type" value="Genomic_DNA"/>
</dbReference>
<dbReference type="Proteomes" id="UP001151760">
    <property type="component" value="Unassembled WGS sequence"/>
</dbReference>
<accession>A0ABQ5FJI0</accession>
<organism evidence="3 4">
    <name type="scientific">Tanacetum coccineum</name>
    <dbReference type="NCBI Taxonomy" id="301880"/>
    <lineage>
        <taxon>Eukaryota</taxon>
        <taxon>Viridiplantae</taxon>
        <taxon>Streptophyta</taxon>
        <taxon>Embryophyta</taxon>
        <taxon>Tracheophyta</taxon>
        <taxon>Spermatophyta</taxon>
        <taxon>Magnoliopsida</taxon>
        <taxon>eudicotyledons</taxon>
        <taxon>Gunneridae</taxon>
        <taxon>Pentapetalae</taxon>
        <taxon>asterids</taxon>
        <taxon>campanulids</taxon>
        <taxon>Asterales</taxon>
        <taxon>Asteraceae</taxon>
        <taxon>Asteroideae</taxon>
        <taxon>Anthemideae</taxon>
        <taxon>Anthemidinae</taxon>
        <taxon>Tanacetum</taxon>
    </lineage>
</organism>
<evidence type="ECO:0000256" key="2">
    <source>
        <dbReference type="SAM" id="Phobius"/>
    </source>
</evidence>
<evidence type="ECO:0000313" key="4">
    <source>
        <dbReference type="Proteomes" id="UP001151760"/>
    </source>
</evidence>
<keyword evidence="2" id="KW-0812">Transmembrane</keyword>
<keyword evidence="2" id="KW-0472">Membrane</keyword>
<proteinExistence type="predicted"/>
<reference evidence="3" key="1">
    <citation type="journal article" date="2022" name="Int. J. Mol. Sci.">
        <title>Draft Genome of Tanacetum Coccineum: Genomic Comparison of Closely Related Tanacetum-Family Plants.</title>
        <authorList>
            <person name="Yamashiro T."/>
            <person name="Shiraishi A."/>
            <person name="Nakayama K."/>
            <person name="Satake H."/>
        </authorList>
    </citation>
    <scope>NUCLEOTIDE SEQUENCE</scope>
</reference>
<keyword evidence="2" id="KW-1133">Transmembrane helix</keyword>
<feature type="region of interest" description="Disordered" evidence="1">
    <location>
        <begin position="1"/>
        <end position="25"/>
    </location>
</feature>
<reference evidence="3" key="2">
    <citation type="submission" date="2022-01" db="EMBL/GenBank/DDBJ databases">
        <authorList>
            <person name="Yamashiro T."/>
            <person name="Shiraishi A."/>
            <person name="Satake H."/>
            <person name="Nakayama K."/>
        </authorList>
    </citation>
    <scope>NUCLEOTIDE SEQUENCE</scope>
</reference>
<protein>
    <submittedName>
        <fullName evidence="3">Uncharacterized protein</fullName>
    </submittedName>
</protein>
<evidence type="ECO:0000313" key="3">
    <source>
        <dbReference type="EMBL" id="GJT63314.1"/>
    </source>
</evidence>
<feature type="transmembrane region" description="Helical" evidence="2">
    <location>
        <begin position="170"/>
        <end position="190"/>
    </location>
</feature>
<sequence length="252" mass="27705">MKIEESLNVTFNETLPPSKTSPLVDDDLDEEEAIKVTEKKNLENDIEDETLEIDDVVNNKESRNHPLENVIGNLNQRTLRNDGTHSINRSRLQSILYSMRRDNLITSSEVVSSGWSFVSAVLGQMTYLVASLTLDSARSYVMHGASFTQGMISSIPIGGSISPEGFLPSILLLVVIIVTVVIVVVILVVVIVAIVRVVIVVAIIGVVVVMGGVSSILKLSFMIIGFLCRIMFYYLLHQPLGYGNGFLQSLRL</sequence>
<comment type="caution">
    <text evidence="3">The sequence shown here is derived from an EMBL/GenBank/DDBJ whole genome shotgun (WGS) entry which is preliminary data.</text>
</comment>
<feature type="transmembrane region" description="Helical" evidence="2">
    <location>
        <begin position="197"/>
        <end position="213"/>
    </location>
</feature>
<keyword evidence="4" id="KW-1185">Reference proteome</keyword>